<protein>
    <submittedName>
        <fullName evidence="1">Uncharacterized protein</fullName>
    </submittedName>
</protein>
<dbReference type="EMBL" id="QHCT01000006">
    <property type="protein sequence ID" value="RHX87026.1"/>
    <property type="molecule type" value="Genomic_DNA"/>
</dbReference>
<proteinExistence type="predicted"/>
<name>A0A396YZW7_9LEPT</name>
<gene>
    <name evidence="1" type="ORF">DLM75_18795</name>
</gene>
<organism evidence="1 2">
    <name type="scientific">Leptospira stimsonii</name>
    <dbReference type="NCBI Taxonomy" id="2202203"/>
    <lineage>
        <taxon>Bacteria</taxon>
        <taxon>Pseudomonadati</taxon>
        <taxon>Spirochaetota</taxon>
        <taxon>Spirochaetia</taxon>
        <taxon>Leptospirales</taxon>
        <taxon>Leptospiraceae</taxon>
        <taxon>Leptospira</taxon>
    </lineage>
</organism>
<reference evidence="2" key="1">
    <citation type="submission" date="2018-05" db="EMBL/GenBank/DDBJ databases">
        <title>Leptospira yasudae sp. nov. and Leptospira stimsonii sp. nov., two pathogenic species of the genus Leptospira isolated from environmental sources.</title>
        <authorList>
            <person name="Casanovas-Massana A."/>
            <person name="Hamond C."/>
            <person name="Santos L.A."/>
            <person name="Hacker K.P."/>
            <person name="Balassiano I."/>
            <person name="Medeiros M.A."/>
            <person name="Reis M.G."/>
            <person name="Ko A.I."/>
            <person name="Wunder E.A."/>
        </authorList>
    </citation>
    <scope>NUCLEOTIDE SEQUENCE [LARGE SCALE GENOMIC DNA]</scope>
    <source>
        <strain evidence="2">Yale</strain>
    </source>
</reference>
<dbReference type="Proteomes" id="UP000265798">
    <property type="component" value="Unassembled WGS sequence"/>
</dbReference>
<accession>A0A396YZW7</accession>
<evidence type="ECO:0000313" key="1">
    <source>
        <dbReference type="EMBL" id="RHX87026.1"/>
    </source>
</evidence>
<evidence type="ECO:0000313" key="2">
    <source>
        <dbReference type="Proteomes" id="UP000265798"/>
    </source>
</evidence>
<comment type="caution">
    <text evidence="1">The sequence shown here is derived from an EMBL/GenBank/DDBJ whole genome shotgun (WGS) entry which is preliminary data.</text>
</comment>
<sequence length="102" mass="12326">MCVLPKNSTQLESVFFALFFKPKSSFGFVLPVIADPSLKLERLLYNVQLRFWKKKKRLNFPNISYRTNPLSWFWVSYIHFDSYEIHFHCFSLAWLYLVCYDV</sequence>
<dbReference type="AlphaFoldDB" id="A0A396YZW7"/>